<feature type="region of interest" description="Disordered" evidence="1">
    <location>
        <begin position="76"/>
        <end position="105"/>
    </location>
</feature>
<evidence type="ECO:0000313" key="3">
    <source>
        <dbReference type="Proteomes" id="UP001620645"/>
    </source>
</evidence>
<dbReference type="EMBL" id="JBICCN010000224">
    <property type="protein sequence ID" value="KAL3085534.1"/>
    <property type="molecule type" value="Genomic_DNA"/>
</dbReference>
<name>A0ABD2J090_HETSC</name>
<evidence type="ECO:0000313" key="2">
    <source>
        <dbReference type="EMBL" id="KAL3085534.1"/>
    </source>
</evidence>
<reference evidence="2 3" key="1">
    <citation type="submission" date="2024-10" db="EMBL/GenBank/DDBJ databases">
        <authorList>
            <person name="Kim D."/>
        </authorList>
    </citation>
    <scope>NUCLEOTIDE SEQUENCE [LARGE SCALE GENOMIC DNA]</scope>
    <source>
        <strain evidence="2">Taebaek</strain>
    </source>
</reference>
<comment type="caution">
    <text evidence="2">The sequence shown here is derived from an EMBL/GenBank/DDBJ whole genome shotgun (WGS) entry which is preliminary data.</text>
</comment>
<gene>
    <name evidence="2" type="ORF">niasHS_009485</name>
</gene>
<sequence>MNDEQIARLYEVDDGSFKNWKKISGITETPTVGEKVSEEISNIIEPLSLVNLEDGSSPIDTFEQFDFGAVHGKASAAANHPINLSKNDRETPASDDDRPNASPEQ</sequence>
<dbReference type="AlphaFoldDB" id="A0ABD2J090"/>
<feature type="compositionally biased region" description="Basic and acidic residues" evidence="1">
    <location>
        <begin position="86"/>
        <end position="99"/>
    </location>
</feature>
<organism evidence="2 3">
    <name type="scientific">Heterodera schachtii</name>
    <name type="common">Sugarbeet cyst nematode worm</name>
    <name type="synonym">Tylenchus schachtii</name>
    <dbReference type="NCBI Taxonomy" id="97005"/>
    <lineage>
        <taxon>Eukaryota</taxon>
        <taxon>Metazoa</taxon>
        <taxon>Ecdysozoa</taxon>
        <taxon>Nematoda</taxon>
        <taxon>Chromadorea</taxon>
        <taxon>Rhabditida</taxon>
        <taxon>Tylenchina</taxon>
        <taxon>Tylenchomorpha</taxon>
        <taxon>Tylenchoidea</taxon>
        <taxon>Heteroderidae</taxon>
        <taxon>Heteroderinae</taxon>
        <taxon>Heterodera</taxon>
    </lineage>
</organism>
<proteinExistence type="predicted"/>
<evidence type="ECO:0000256" key="1">
    <source>
        <dbReference type="SAM" id="MobiDB-lite"/>
    </source>
</evidence>
<dbReference type="Proteomes" id="UP001620645">
    <property type="component" value="Unassembled WGS sequence"/>
</dbReference>
<protein>
    <submittedName>
        <fullName evidence="2">Uncharacterized protein</fullName>
    </submittedName>
</protein>
<keyword evidence="3" id="KW-1185">Reference proteome</keyword>
<accession>A0ABD2J090</accession>